<protein>
    <submittedName>
        <fullName evidence="2">Uncharacterized protein</fullName>
    </submittedName>
</protein>
<organism evidence="2 3">
    <name type="scientific">Magallana gigas</name>
    <name type="common">Pacific oyster</name>
    <name type="synonym">Crassostrea gigas</name>
    <dbReference type="NCBI Taxonomy" id="29159"/>
    <lineage>
        <taxon>Eukaryota</taxon>
        <taxon>Metazoa</taxon>
        <taxon>Spiralia</taxon>
        <taxon>Lophotrochozoa</taxon>
        <taxon>Mollusca</taxon>
        <taxon>Bivalvia</taxon>
        <taxon>Autobranchia</taxon>
        <taxon>Pteriomorphia</taxon>
        <taxon>Ostreida</taxon>
        <taxon>Ostreoidea</taxon>
        <taxon>Ostreidae</taxon>
        <taxon>Magallana</taxon>
    </lineage>
</organism>
<proteinExistence type="predicted"/>
<accession>A0A8W8I3F5</accession>
<name>A0A8W8I3F5_MAGGI</name>
<evidence type="ECO:0000313" key="3">
    <source>
        <dbReference type="Proteomes" id="UP000005408"/>
    </source>
</evidence>
<feature type="region of interest" description="Disordered" evidence="1">
    <location>
        <begin position="155"/>
        <end position="191"/>
    </location>
</feature>
<sequence length="447" mass="53182">MAYYNIFQSKSQSLVLYKVDTCSGKKKKTRQREKSDCKSIKMEMYIGDDDLCQQMERMDKLSEIRLKLGAYQYMENLRNEVLADSLFRTEEKMEIQQEPMADKTQRIIAKIQAELLKRILPSNRNAVMAVKWMKIIKENHQKMVHVREELSRKLQQHDGDSFEEISRDHGEKNQHGTLSKKKEEKQSEQVTDRRKILINNIQVDLLRTMLPIERNSRMAVKYMRIIRENHVMLMTIQEELLKKVKEREDDSIANSFRKLENVNQIKWNATLDAWDKEKRNKILFAILVDQVKRIRTRRCPQMAGKMMKRLQDRHIVLKNLQEELVRWVNERAILRKTKKTVEEELLMIIKRKEELKKGRKMLQIELMSYHCESAVDEDTLFVPRKLFLNSVQTFKAVPKLENAPRIAIERKDGPSASLTYEDQPQSQLKKGTKRTLMSRIKRIFGFR</sequence>
<dbReference type="Proteomes" id="UP000005408">
    <property type="component" value="Unassembled WGS sequence"/>
</dbReference>
<reference evidence="2" key="1">
    <citation type="submission" date="2022-08" db="UniProtKB">
        <authorList>
            <consortium name="EnsemblMetazoa"/>
        </authorList>
    </citation>
    <scope>IDENTIFICATION</scope>
    <source>
        <strain evidence="2">05x7-T-G4-1.051#20</strain>
    </source>
</reference>
<keyword evidence="3" id="KW-1185">Reference proteome</keyword>
<evidence type="ECO:0000256" key="1">
    <source>
        <dbReference type="SAM" id="MobiDB-lite"/>
    </source>
</evidence>
<dbReference type="AlphaFoldDB" id="A0A8W8I3F5"/>
<dbReference type="EnsemblMetazoa" id="G12389.1">
    <property type="protein sequence ID" value="G12389.1:cds"/>
    <property type="gene ID" value="G12389"/>
</dbReference>
<evidence type="ECO:0000313" key="2">
    <source>
        <dbReference type="EnsemblMetazoa" id="G12389.1:cds"/>
    </source>
</evidence>